<evidence type="ECO:0000313" key="1">
    <source>
        <dbReference type="EMBL" id="MBW92663.1"/>
    </source>
</evidence>
<dbReference type="AlphaFoldDB" id="A0A2P2JGR5"/>
<accession>A0A2P2JGR5</accession>
<organism evidence="1">
    <name type="scientific">Rhizophora mucronata</name>
    <name type="common">Asiatic mangrove</name>
    <dbReference type="NCBI Taxonomy" id="61149"/>
    <lineage>
        <taxon>Eukaryota</taxon>
        <taxon>Viridiplantae</taxon>
        <taxon>Streptophyta</taxon>
        <taxon>Embryophyta</taxon>
        <taxon>Tracheophyta</taxon>
        <taxon>Spermatophyta</taxon>
        <taxon>Magnoliopsida</taxon>
        <taxon>eudicotyledons</taxon>
        <taxon>Gunneridae</taxon>
        <taxon>Pentapetalae</taxon>
        <taxon>rosids</taxon>
        <taxon>fabids</taxon>
        <taxon>Malpighiales</taxon>
        <taxon>Rhizophoraceae</taxon>
        <taxon>Rhizophora</taxon>
    </lineage>
</organism>
<proteinExistence type="predicted"/>
<protein>
    <submittedName>
        <fullName evidence="1">Uncharacterized protein</fullName>
    </submittedName>
</protein>
<sequence>MDDLTAILVLMMPYKCTNASIDNGINTVIYAFGYPF</sequence>
<dbReference type="EMBL" id="GGEC01012180">
    <property type="protein sequence ID" value="MBW92663.1"/>
    <property type="molecule type" value="Transcribed_RNA"/>
</dbReference>
<name>A0A2P2JGR5_RHIMU</name>
<reference evidence="1" key="1">
    <citation type="submission" date="2018-02" db="EMBL/GenBank/DDBJ databases">
        <title>Rhizophora mucronata_Transcriptome.</title>
        <authorList>
            <person name="Meera S.P."/>
            <person name="Sreeshan A."/>
            <person name="Augustine A."/>
        </authorList>
    </citation>
    <scope>NUCLEOTIDE SEQUENCE</scope>
    <source>
        <tissue evidence="1">Leaf</tissue>
    </source>
</reference>